<organism evidence="1 2">
    <name type="scientific">Roseibium aggregatum</name>
    <dbReference type="NCBI Taxonomy" id="187304"/>
    <lineage>
        <taxon>Bacteria</taxon>
        <taxon>Pseudomonadati</taxon>
        <taxon>Pseudomonadota</taxon>
        <taxon>Alphaproteobacteria</taxon>
        <taxon>Hyphomicrobiales</taxon>
        <taxon>Stappiaceae</taxon>
        <taxon>Roseibium</taxon>
    </lineage>
</organism>
<evidence type="ECO:0000313" key="1">
    <source>
        <dbReference type="EMBL" id="MBD1547355.1"/>
    </source>
</evidence>
<dbReference type="Proteomes" id="UP000598467">
    <property type="component" value="Unassembled WGS sequence"/>
</dbReference>
<dbReference type="RefSeq" id="WP_190292109.1">
    <property type="nucleotide sequence ID" value="NZ_JABFCZ010000014.1"/>
</dbReference>
<evidence type="ECO:0000313" key="2">
    <source>
        <dbReference type="Proteomes" id="UP000598467"/>
    </source>
</evidence>
<reference evidence="1" key="1">
    <citation type="submission" date="2020-05" db="EMBL/GenBank/DDBJ databases">
        <title>Identification of trans-AT polyketide cluster in two marine bacteria, producers of a novel glutaramide-containing polyketide sesbanimide D and analogs.</title>
        <authorList>
            <person name="Kacar D."/>
            <person name="Rodriguez P."/>
            <person name="Canedo L."/>
            <person name="Gonzalez E."/>
            <person name="Galan B."/>
            <person name="De La Calle F."/>
            <person name="Garcia J.L."/>
        </authorList>
    </citation>
    <scope>NUCLEOTIDE SEQUENCE</scope>
    <source>
        <strain evidence="1">PHM038</strain>
    </source>
</reference>
<gene>
    <name evidence="1" type="ORF">HK439_13895</name>
</gene>
<dbReference type="AlphaFoldDB" id="A0A926P114"/>
<dbReference type="NCBIfam" id="NF041384">
    <property type="entry name" value="YHS_seleno_dom"/>
    <property type="match status" value="1"/>
</dbReference>
<comment type="caution">
    <text evidence="1">The sequence shown here is derived from an EMBL/GenBank/DDBJ whole genome shotgun (WGS) entry which is preliminary data.</text>
</comment>
<dbReference type="EMBL" id="JABFCZ010000014">
    <property type="protein sequence ID" value="MBD1547355.1"/>
    <property type="molecule type" value="Genomic_DNA"/>
</dbReference>
<accession>A0A926P114</accession>
<proteinExistence type="predicted"/>
<protein>
    <submittedName>
        <fullName evidence="1">Twin-arginine translocation pathway signal protein</fullName>
    </submittedName>
</protein>
<name>A0A926P114_9HYPH</name>
<sequence>MARPPLFVPDPIGGYAIGGHDPVSYFVDHRPRQGNRKFSYKWGGAEWVFVNQGNLAAFKKNPEIYAPLFAACGAYALTDGFATAGNPFIFAIVGGKLLFFHSEVNRFLFLVNERQLLEEAEANAQKTGCVPNL</sequence>